<dbReference type="eggNOG" id="COG2119">
    <property type="taxonomic scope" value="Bacteria"/>
</dbReference>
<feature type="transmembrane region" description="Helical" evidence="1">
    <location>
        <begin position="33"/>
        <end position="58"/>
    </location>
</feature>
<dbReference type="Proteomes" id="UP000016568">
    <property type="component" value="Unassembled WGS sequence"/>
</dbReference>
<feature type="transmembrane region" description="Helical" evidence="1">
    <location>
        <begin position="99"/>
        <end position="123"/>
    </location>
</feature>
<evidence type="ECO:0008006" key="4">
    <source>
        <dbReference type="Google" id="ProtNLM"/>
    </source>
</evidence>
<evidence type="ECO:0000256" key="1">
    <source>
        <dbReference type="SAM" id="Phobius"/>
    </source>
</evidence>
<keyword evidence="1" id="KW-1133">Transmembrane helix</keyword>
<protein>
    <recommendedName>
        <fullName evidence="4">GDT1 family protein</fullName>
    </recommendedName>
</protein>
<feature type="transmembrane region" description="Helical" evidence="1">
    <location>
        <begin position="130"/>
        <end position="150"/>
    </location>
</feature>
<sequence length="187" mass="18470">MPSFFLAMIAAALASFGGRDQRLVAHLSGTLGATLPLLAVAWLAVVATSALAAIAGAALATTMPAAAKHMLVAFALVLGAVELLWQRPLREAEEPTRSAFAILIVLGALQLGDGARFLVLAVAVATGDPVLAALGGAVGSGAVLTAGWAMGPGLGNGLPLRAIRYTAAALMAGAGLIIGLSARGLLG</sequence>
<accession>U2YAX9</accession>
<reference evidence="2 3" key="1">
    <citation type="submission" date="2013-09" db="EMBL/GenBank/DDBJ databases">
        <title>Whole genome shotgun sequence of Novosphingobium tardaugens NBRC 16725.</title>
        <authorList>
            <person name="Isaki S."/>
            <person name="Hosoyama A."/>
            <person name="Tsuchikane K."/>
            <person name="Katsumata H."/>
            <person name="Ando Y."/>
            <person name="Yamazaki S."/>
            <person name="Fujita N."/>
        </authorList>
    </citation>
    <scope>NUCLEOTIDE SEQUENCE [LARGE SCALE GENOMIC DNA]</scope>
    <source>
        <strain evidence="2 3">NBRC 16725</strain>
    </source>
</reference>
<keyword evidence="1" id="KW-0472">Membrane</keyword>
<keyword evidence="3" id="KW-1185">Reference proteome</keyword>
<evidence type="ECO:0000313" key="2">
    <source>
        <dbReference type="EMBL" id="GAD50596.1"/>
    </source>
</evidence>
<feature type="transmembrane region" description="Helical" evidence="1">
    <location>
        <begin position="162"/>
        <end position="186"/>
    </location>
</feature>
<dbReference type="OrthoDB" id="7502135at2"/>
<dbReference type="AlphaFoldDB" id="U2YAX9"/>
<comment type="caution">
    <text evidence="2">The sequence shown here is derived from an EMBL/GenBank/DDBJ whole genome shotgun (WGS) entry which is preliminary data.</text>
</comment>
<dbReference type="RefSeq" id="WP_021691414.1">
    <property type="nucleotide sequence ID" value="NZ_BASZ01000010.1"/>
</dbReference>
<keyword evidence="1" id="KW-0812">Transmembrane</keyword>
<evidence type="ECO:0000313" key="3">
    <source>
        <dbReference type="Proteomes" id="UP000016568"/>
    </source>
</evidence>
<dbReference type="EMBL" id="BASZ01000010">
    <property type="protein sequence ID" value="GAD50596.1"/>
    <property type="molecule type" value="Genomic_DNA"/>
</dbReference>
<organism evidence="2 3">
    <name type="scientific">Caenibius tardaugens NBRC 16725</name>
    <dbReference type="NCBI Taxonomy" id="1219035"/>
    <lineage>
        <taxon>Bacteria</taxon>
        <taxon>Pseudomonadati</taxon>
        <taxon>Pseudomonadota</taxon>
        <taxon>Alphaproteobacteria</taxon>
        <taxon>Sphingomonadales</taxon>
        <taxon>Erythrobacteraceae</taxon>
        <taxon>Caenibius</taxon>
    </lineage>
</organism>
<proteinExistence type="predicted"/>
<name>U2YAX9_9SPHN</name>
<feature type="transmembrane region" description="Helical" evidence="1">
    <location>
        <begin position="70"/>
        <end position="87"/>
    </location>
</feature>
<dbReference type="KEGG" id="ntd:EGO55_07445"/>
<gene>
    <name evidence="2" type="ORF">NT2_10_00410</name>
</gene>